<name>A0A4S8J4Y8_MUSBA</name>
<evidence type="ECO:0000313" key="3">
    <source>
        <dbReference type="EMBL" id="THU55552.1"/>
    </source>
</evidence>
<keyword evidence="4" id="KW-1185">Reference proteome</keyword>
<evidence type="ECO:0000313" key="4">
    <source>
        <dbReference type="Proteomes" id="UP000317650"/>
    </source>
</evidence>
<feature type="region of interest" description="Disordered" evidence="2">
    <location>
        <begin position="1"/>
        <end position="86"/>
    </location>
</feature>
<protein>
    <submittedName>
        <fullName evidence="3">Uncharacterized protein</fullName>
    </submittedName>
</protein>
<dbReference type="AlphaFoldDB" id="A0A4S8J4Y8"/>
<feature type="compositionally biased region" description="Basic and acidic residues" evidence="2">
    <location>
        <begin position="27"/>
        <end position="38"/>
    </location>
</feature>
<dbReference type="Proteomes" id="UP000317650">
    <property type="component" value="Chromosome 11"/>
</dbReference>
<comment type="caution">
    <text evidence="3">The sequence shown here is derived from an EMBL/GenBank/DDBJ whole genome shotgun (WGS) entry which is preliminary data.</text>
</comment>
<accession>A0A4S8J4Y8</accession>
<feature type="coiled-coil region" evidence="1">
    <location>
        <begin position="217"/>
        <end position="244"/>
    </location>
</feature>
<sequence length="361" mass="39591">MGRASEVGFVPLEGMPKMASASPASERPPKKMKIDVRKTPASQATRSSASSASPRVSAQGEGSTSKKGKGSVGSSSSDPSRRGPTCPLPVRELCRIFSWPKGKQFQAQLMADLLIEMPGAPYVARWSIMKADNHPWGDGETAQEFIQGVLHPSLAKDLYTSDLEMLTILLMQSMHYGMALIDRVLDIGRAIGRQMELDDALWKVNLEARAKGCAEAVAAAKEHATALKEEVACLKTELEESRSHIRLLDDKQLSLSKDVEAIKASTQAVEEALEGERLELPRKVEEVVAKYKASTGFECGLVRSSRVTYEYRYRVACARFWAKYPDLDLESDPFVDNPMDQDVDMLVNVPFDNGPATPPSS</sequence>
<evidence type="ECO:0000256" key="2">
    <source>
        <dbReference type="SAM" id="MobiDB-lite"/>
    </source>
</evidence>
<dbReference type="EMBL" id="PYDT01000007">
    <property type="protein sequence ID" value="THU55552.1"/>
    <property type="molecule type" value="Genomic_DNA"/>
</dbReference>
<organism evidence="3 4">
    <name type="scientific">Musa balbisiana</name>
    <name type="common">Banana</name>
    <dbReference type="NCBI Taxonomy" id="52838"/>
    <lineage>
        <taxon>Eukaryota</taxon>
        <taxon>Viridiplantae</taxon>
        <taxon>Streptophyta</taxon>
        <taxon>Embryophyta</taxon>
        <taxon>Tracheophyta</taxon>
        <taxon>Spermatophyta</taxon>
        <taxon>Magnoliopsida</taxon>
        <taxon>Liliopsida</taxon>
        <taxon>Zingiberales</taxon>
        <taxon>Musaceae</taxon>
        <taxon>Musa</taxon>
    </lineage>
</organism>
<proteinExistence type="predicted"/>
<evidence type="ECO:0000256" key="1">
    <source>
        <dbReference type="SAM" id="Coils"/>
    </source>
</evidence>
<reference evidence="3 4" key="1">
    <citation type="journal article" date="2019" name="Nat. Plants">
        <title>Genome sequencing of Musa balbisiana reveals subgenome evolution and function divergence in polyploid bananas.</title>
        <authorList>
            <person name="Yao X."/>
        </authorList>
    </citation>
    <scope>NUCLEOTIDE SEQUENCE [LARGE SCALE GENOMIC DNA]</scope>
    <source>
        <strain evidence="4">cv. DH-PKW</strain>
        <tissue evidence="3">Leaves</tissue>
    </source>
</reference>
<gene>
    <name evidence="3" type="ORF">C4D60_Mb11t07780</name>
</gene>
<feature type="compositionally biased region" description="Low complexity" evidence="2">
    <location>
        <begin position="39"/>
        <end position="65"/>
    </location>
</feature>
<keyword evidence="1" id="KW-0175">Coiled coil</keyword>